<sequence>MYGKRRYSKKSASSRAGGATRMRRNSTYKKVGSAYTKSRSLVGQRLARREIKYDDDYYSLQRWTKNFASVSTNAPGFVNWVLGGMITKSSSDVAVVVGASGGMVPVQTYAPNCLTNIESGTTAYNRIGNLVQPRFITIKGVLNAACTNNPGDGETTFRSETGSNPVAMVSRYMRTSVRIIVLRDKSMNEKGYVEYNDVFERPSVEGAENPYLWNRKIDSIGRYQILKTMEYDLDQDDPQKTFTYTIPLNGVAIRFNGAATSKAVLLGPSNNPLMVSGGSTPVAGSSIWMDLASSSDAQSMTNGVYLLAVAHCGFSASSNTENFLSPALTFSSRLTFED</sequence>
<proteinExistence type="predicted"/>
<dbReference type="InterPro" id="IPR029053">
    <property type="entry name" value="Viral_coat"/>
</dbReference>
<dbReference type="Gene3D" id="2.60.120.20">
    <property type="match status" value="1"/>
</dbReference>
<reference evidence="2" key="1">
    <citation type="submission" date="2020-01" db="EMBL/GenBank/DDBJ databases">
        <title>Viral genomes from wild and zoo birds in China.</title>
        <authorList>
            <person name="Yao Y."/>
            <person name="Shan T."/>
            <person name="Yang S."/>
            <person name="Zhang W."/>
        </authorList>
    </citation>
    <scope>NUCLEOTIDE SEQUENCE</scope>
    <source>
        <strain evidence="2">Tou80cre1</strain>
    </source>
</reference>
<evidence type="ECO:0000256" key="1">
    <source>
        <dbReference type="SAM" id="MobiDB-lite"/>
    </source>
</evidence>
<organism evidence="2">
    <name type="scientific">Cressdnaviricota sp</name>
    <dbReference type="NCBI Taxonomy" id="2748378"/>
    <lineage>
        <taxon>Viruses</taxon>
        <taxon>Monodnaviria</taxon>
        <taxon>Shotokuvirae</taxon>
        <taxon>Cressdnaviricota</taxon>
    </lineage>
</organism>
<evidence type="ECO:0000313" key="2">
    <source>
        <dbReference type="EMBL" id="QJI53590.1"/>
    </source>
</evidence>
<dbReference type="EMBL" id="MT138073">
    <property type="protein sequence ID" value="QJI53590.1"/>
    <property type="molecule type" value="Genomic_DNA"/>
</dbReference>
<name>A0A6M3YP39_9VIRU</name>
<feature type="compositionally biased region" description="Low complexity" evidence="1">
    <location>
        <begin position="10"/>
        <end position="19"/>
    </location>
</feature>
<protein>
    <submittedName>
        <fullName evidence="2">Capsid protein</fullName>
    </submittedName>
</protein>
<feature type="region of interest" description="Disordered" evidence="1">
    <location>
        <begin position="1"/>
        <end position="29"/>
    </location>
</feature>
<accession>A0A6M3YP39</accession>